<sequence length="162" mass="17931">MSKPTAVIFDVDGTLVDTGPVRHYLNQDDGTRDFNAFHGASAFCPPIPDTIEAMHQAVVDGHQVIVVTARKAKWRILTVGWMRSVGAPFDVNHVYMRGDYDRRRDVEVKRDILASIQQDFEIVHAFDDNPNVIALWIESGIPVTIIPGYDPVIPPSPVGALA</sequence>
<gene>
    <name evidence="2" type="ORF">GCM10025867_50830</name>
</gene>
<proteinExistence type="predicted"/>
<evidence type="ECO:0000259" key="1">
    <source>
        <dbReference type="Pfam" id="PF25109"/>
    </source>
</evidence>
<protein>
    <recommendedName>
        <fullName evidence="1">Polynucleotide kinase PNKP phosphatase domain-containing protein</fullName>
    </recommendedName>
</protein>
<feature type="domain" description="Polynucleotide kinase PNKP phosphatase" evidence="1">
    <location>
        <begin position="4"/>
        <end position="143"/>
    </location>
</feature>
<dbReference type="Gene3D" id="3.40.50.1000">
    <property type="entry name" value="HAD superfamily/HAD-like"/>
    <property type="match status" value="1"/>
</dbReference>
<reference evidence="3" key="1">
    <citation type="journal article" date="2019" name="Int. J. Syst. Evol. Microbiol.">
        <title>The Global Catalogue of Microorganisms (GCM) 10K type strain sequencing project: providing services to taxonomists for standard genome sequencing and annotation.</title>
        <authorList>
            <consortium name="The Broad Institute Genomics Platform"/>
            <consortium name="The Broad Institute Genome Sequencing Center for Infectious Disease"/>
            <person name="Wu L."/>
            <person name="Ma J."/>
        </authorList>
    </citation>
    <scope>NUCLEOTIDE SEQUENCE [LARGE SCALE GENOMIC DNA]</scope>
    <source>
        <strain evidence="3">NBRC 108728</strain>
    </source>
</reference>
<dbReference type="EMBL" id="AP027733">
    <property type="protein sequence ID" value="BDZ52842.1"/>
    <property type="molecule type" value="Genomic_DNA"/>
</dbReference>
<dbReference type="InterPro" id="IPR056782">
    <property type="entry name" value="HAD_PNKP"/>
</dbReference>
<organism evidence="2 3">
    <name type="scientific">Frondihabitans sucicola</name>
    <dbReference type="NCBI Taxonomy" id="1268041"/>
    <lineage>
        <taxon>Bacteria</taxon>
        <taxon>Bacillati</taxon>
        <taxon>Actinomycetota</taxon>
        <taxon>Actinomycetes</taxon>
        <taxon>Micrococcales</taxon>
        <taxon>Microbacteriaceae</taxon>
        <taxon>Frondihabitans</taxon>
    </lineage>
</organism>
<evidence type="ECO:0000313" key="3">
    <source>
        <dbReference type="Proteomes" id="UP001321486"/>
    </source>
</evidence>
<geneLocation type="plasmid" evidence="2 3">
    <name>pNBRC108728a</name>
</geneLocation>
<dbReference type="Proteomes" id="UP001321486">
    <property type="component" value="Plasmid pNBRC108728a"/>
</dbReference>
<keyword evidence="3" id="KW-1185">Reference proteome</keyword>
<dbReference type="Pfam" id="PF25109">
    <property type="entry name" value="HAD_PNKP"/>
    <property type="match status" value="1"/>
</dbReference>
<dbReference type="InterPro" id="IPR036412">
    <property type="entry name" value="HAD-like_sf"/>
</dbReference>
<dbReference type="InterPro" id="IPR023214">
    <property type="entry name" value="HAD_sf"/>
</dbReference>
<dbReference type="RefSeq" id="WP_286347124.1">
    <property type="nucleotide sequence ID" value="NZ_AP027733.1"/>
</dbReference>
<keyword evidence="2" id="KW-0614">Plasmid</keyword>
<accession>A0ABM8GWJ7</accession>
<dbReference type="SUPFAM" id="SSF56784">
    <property type="entry name" value="HAD-like"/>
    <property type="match status" value="1"/>
</dbReference>
<name>A0ABM8GWJ7_9MICO</name>
<evidence type="ECO:0000313" key="2">
    <source>
        <dbReference type="EMBL" id="BDZ52842.1"/>
    </source>
</evidence>